<evidence type="ECO:0000259" key="1">
    <source>
        <dbReference type="Pfam" id="PF02602"/>
    </source>
</evidence>
<dbReference type="CDD" id="cd06578">
    <property type="entry name" value="HemD"/>
    <property type="match status" value="1"/>
</dbReference>
<dbReference type="OrthoDB" id="1149788at2"/>
<dbReference type="STRING" id="1121959.SAMN02746009_00175"/>
<organism evidence="2 3">
    <name type="scientific">Hymenobacter psychrotolerans DSM 18569</name>
    <dbReference type="NCBI Taxonomy" id="1121959"/>
    <lineage>
        <taxon>Bacteria</taxon>
        <taxon>Pseudomonadati</taxon>
        <taxon>Bacteroidota</taxon>
        <taxon>Cytophagia</taxon>
        <taxon>Cytophagales</taxon>
        <taxon>Hymenobacteraceae</taxon>
        <taxon>Hymenobacter</taxon>
    </lineage>
</organism>
<dbReference type="GO" id="GO:0006780">
    <property type="term" value="P:uroporphyrinogen III biosynthetic process"/>
    <property type="evidence" value="ECO:0007669"/>
    <property type="project" value="InterPro"/>
</dbReference>
<evidence type="ECO:0000313" key="2">
    <source>
        <dbReference type="EMBL" id="SHK04970.1"/>
    </source>
</evidence>
<dbReference type="Gene3D" id="3.40.50.10090">
    <property type="match status" value="2"/>
</dbReference>
<dbReference type="GO" id="GO:0004852">
    <property type="term" value="F:uroporphyrinogen-III synthase activity"/>
    <property type="evidence" value="ECO:0007669"/>
    <property type="project" value="InterPro"/>
</dbReference>
<protein>
    <submittedName>
        <fullName evidence="2">Uroporphyrinogen-III synthase</fullName>
    </submittedName>
</protein>
<accession>A0A1M6PAS9</accession>
<dbReference type="InterPro" id="IPR036108">
    <property type="entry name" value="4pyrrol_syn_uPrphyn_synt_sf"/>
</dbReference>
<dbReference type="SUPFAM" id="SSF69618">
    <property type="entry name" value="HemD-like"/>
    <property type="match status" value="1"/>
</dbReference>
<dbReference type="PANTHER" id="PTHR12390">
    <property type="entry name" value="UROPORPHYRINOGEN III SYNTHASE"/>
    <property type="match status" value="1"/>
</dbReference>
<dbReference type="InterPro" id="IPR003754">
    <property type="entry name" value="4pyrrol_synth_uPrphyn_synth"/>
</dbReference>
<dbReference type="EMBL" id="FRAS01000001">
    <property type="protein sequence ID" value="SHK04970.1"/>
    <property type="molecule type" value="Genomic_DNA"/>
</dbReference>
<name>A0A1M6PAS9_9BACT</name>
<feature type="domain" description="Tetrapyrrole biosynthesis uroporphyrinogen III synthase" evidence="1">
    <location>
        <begin position="38"/>
        <end position="249"/>
    </location>
</feature>
<dbReference type="PANTHER" id="PTHR12390:SF0">
    <property type="entry name" value="UROPORPHYRINOGEN-III SYNTHASE"/>
    <property type="match status" value="1"/>
</dbReference>
<dbReference type="GO" id="GO:0005829">
    <property type="term" value="C:cytosol"/>
    <property type="evidence" value="ECO:0007669"/>
    <property type="project" value="TreeGrafter"/>
</dbReference>
<dbReference type="InterPro" id="IPR039793">
    <property type="entry name" value="UROS/Hem4"/>
</dbReference>
<gene>
    <name evidence="2" type="ORF">SAMN02746009_00175</name>
</gene>
<dbReference type="AlphaFoldDB" id="A0A1M6PAS9"/>
<dbReference type="Proteomes" id="UP000183947">
    <property type="component" value="Unassembled WGS sequence"/>
</dbReference>
<dbReference type="RefSeq" id="WP_073280802.1">
    <property type="nucleotide sequence ID" value="NZ_FRAS01000001.1"/>
</dbReference>
<keyword evidence="3" id="KW-1185">Reference proteome</keyword>
<evidence type="ECO:0000313" key="3">
    <source>
        <dbReference type="Proteomes" id="UP000183947"/>
    </source>
</evidence>
<dbReference type="Pfam" id="PF02602">
    <property type="entry name" value="HEM4"/>
    <property type="match status" value="1"/>
</dbReference>
<sequence>MAESKDKPGTGRHAKRISSILVTQPKPTNDVSPYFTIAERYGIKVDFREFIDVQPVPYKDFRKEKVNILEHTAVIFTSRNAVDHFFRICQEAKLEMPAEMKYFCISEQTANYLQKYIVLRKRKLFVGLRTAVDLFEVIKKHKSEKFLYPCSDIRKDDIPEFMRANSFKFTEAVIYRTVASDLSDLSDVKYDCIAFFSPSGISSLFINFPDFEQNGTRIAAFGPTTAKAVLDAGLELDIEAPHPNAPSMTGAIEAYIRHHHGPDIGKEKNKSGKQSA</sequence>
<reference evidence="3" key="1">
    <citation type="submission" date="2016-11" db="EMBL/GenBank/DDBJ databases">
        <authorList>
            <person name="Varghese N."/>
            <person name="Submissions S."/>
        </authorList>
    </citation>
    <scope>NUCLEOTIDE SEQUENCE [LARGE SCALE GENOMIC DNA]</scope>
    <source>
        <strain evidence="3">DSM 18569</strain>
    </source>
</reference>
<proteinExistence type="predicted"/>